<protein>
    <submittedName>
        <fullName evidence="1">Uncharacterized protein</fullName>
    </submittedName>
</protein>
<dbReference type="EMBL" id="CYGX02000034">
    <property type="protein sequence ID" value="SIT42108.1"/>
    <property type="molecule type" value="Genomic_DNA"/>
</dbReference>
<evidence type="ECO:0000313" key="2">
    <source>
        <dbReference type="Proteomes" id="UP000187012"/>
    </source>
</evidence>
<proteinExistence type="predicted"/>
<keyword evidence="2" id="KW-1185">Reference proteome</keyword>
<sequence length="59" mass="6336">MNHRFADGITGCTACAGAAGIREQLFAFFDGGKVTPFTSTTVPHDLRRLTARLSTSFSE</sequence>
<dbReference type="AlphaFoldDB" id="A0A1N7S483"/>
<evidence type="ECO:0000313" key="1">
    <source>
        <dbReference type="EMBL" id="SIT42108.1"/>
    </source>
</evidence>
<reference evidence="1 2" key="1">
    <citation type="submission" date="2016-12" db="EMBL/GenBank/DDBJ databases">
        <authorList>
            <person name="Song W.-J."/>
            <person name="Kurnit D.M."/>
        </authorList>
    </citation>
    <scope>NUCLEOTIDE SEQUENCE [LARGE SCALE GENOMIC DNA]</scope>
    <source>
        <strain evidence="1 2">STM7296</strain>
    </source>
</reference>
<accession>A0A1N7S483</accession>
<name>A0A1N7S483_9BURK</name>
<dbReference type="Proteomes" id="UP000187012">
    <property type="component" value="Unassembled WGS sequence"/>
</dbReference>
<gene>
    <name evidence="1" type="ORF">BN2475_340098</name>
</gene>
<organism evidence="1 2">
    <name type="scientific">Paraburkholderia ribeironis</name>
    <dbReference type="NCBI Taxonomy" id="1247936"/>
    <lineage>
        <taxon>Bacteria</taxon>
        <taxon>Pseudomonadati</taxon>
        <taxon>Pseudomonadota</taxon>
        <taxon>Betaproteobacteria</taxon>
        <taxon>Burkholderiales</taxon>
        <taxon>Burkholderiaceae</taxon>
        <taxon>Paraburkholderia</taxon>
    </lineage>
</organism>